<evidence type="ECO:0000259" key="4">
    <source>
        <dbReference type="Pfam" id="PF01555"/>
    </source>
</evidence>
<dbReference type="InterPro" id="IPR029063">
    <property type="entry name" value="SAM-dependent_MTases_sf"/>
</dbReference>
<evidence type="ECO:0000313" key="5">
    <source>
        <dbReference type="EMBL" id="PQJ74169.1"/>
    </source>
</evidence>
<organism evidence="5 6">
    <name type="scientific">Polaribacter gangjinensis</name>
    <dbReference type="NCBI Taxonomy" id="574710"/>
    <lineage>
        <taxon>Bacteria</taxon>
        <taxon>Pseudomonadati</taxon>
        <taxon>Bacteroidota</taxon>
        <taxon>Flavobacteriia</taxon>
        <taxon>Flavobacteriales</taxon>
        <taxon>Flavobacteriaceae</taxon>
    </lineage>
</organism>
<sequence>MAKSIDQYINKVIQGDCLEVMKNIPSKSIDMILCDLPYGTTQNKWDSVIDLDQLWEHYERIIKDNGAIALTSQGLFTAKLIMSNEKLFKYKIVWIKSKSTNFLNAKKQPLRKHEDICLFYKKQPSYNPQMTNGEAYDKGIRKDQFTGSYGDFKPKHVKSNGERYPNDVVCYEEQPIDDFVYVKTAESEGPVLHPTQKPIELGRYLIKTFTKPGDVVLDNACGSGSFLLSAILENRQFIGIEKNEDVLLHKVKPVDYIKICTDRIQETLKRKEIEESTLRLFNEPIAKYHTLNYKNGKAKASPAIY</sequence>
<comment type="caution">
    <text evidence="5">The sequence shown here is derived from an EMBL/GenBank/DDBJ whole genome shotgun (WGS) entry which is preliminary data.</text>
</comment>
<dbReference type="Proteomes" id="UP000237608">
    <property type="component" value="Unassembled WGS sequence"/>
</dbReference>
<dbReference type="EC" id="2.1.1.-" evidence="3"/>
<keyword evidence="6" id="KW-1185">Reference proteome</keyword>
<evidence type="ECO:0000256" key="3">
    <source>
        <dbReference type="RuleBase" id="RU362026"/>
    </source>
</evidence>
<reference evidence="5 6" key="1">
    <citation type="submission" date="2016-12" db="EMBL/GenBank/DDBJ databases">
        <title>Trade-off between light-utilization and light-protection in marine flavobacteria.</title>
        <authorList>
            <person name="Kumagai Y."/>
            <person name="Yoshizawa S."/>
            <person name="Kogure K."/>
            <person name="Iwasaki W."/>
        </authorList>
    </citation>
    <scope>NUCLEOTIDE SEQUENCE [LARGE SCALE GENOMIC DNA]</scope>
    <source>
        <strain evidence="5 6">KCTC 22729</strain>
    </source>
</reference>
<dbReference type="EMBL" id="MSCL01000001">
    <property type="protein sequence ID" value="PQJ74169.1"/>
    <property type="molecule type" value="Genomic_DNA"/>
</dbReference>
<evidence type="ECO:0000256" key="2">
    <source>
        <dbReference type="ARBA" id="ARBA00022679"/>
    </source>
</evidence>
<dbReference type="GO" id="GO:0032259">
    <property type="term" value="P:methylation"/>
    <property type="evidence" value="ECO:0007669"/>
    <property type="project" value="UniProtKB-KW"/>
</dbReference>
<dbReference type="GO" id="GO:0003677">
    <property type="term" value="F:DNA binding"/>
    <property type="evidence" value="ECO:0007669"/>
    <property type="project" value="InterPro"/>
</dbReference>
<dbReference type="Gene3D" id="3.40.50.150">
    <property type="entry name" value="Vaccinia Virus protein VP39"/>
    <property type="match status" value="1"/>
</dbReference>
<name>A0A2S7W988_9FLAO</name>
<dbReference type="InterPro" id="IPR001091">
    <property type="entry name" value="RM_Methyltransferase"/>
</dbReference>
<comment type="similarity">
    <text evidence="3">Belongs to the N(4)/N(6)-methyltransferase family.</text>
</comment>
<dbReference type="OrthoDB" id="9800801at2"/>
<protein>
    <recommendedName>
        <fullName evidence="3">Methyltransferase</fullName>
        <ecNumber evidence="3">2.1.1.-</ecNumber>
    </recommendedName>
</protein>
<dbReference type="AlphaFoldDB" id="A0A2S7W988"/>
<dbReference type="PRINTS" id="PR00508">
    <property type="entry name" value="S21N4MTFRASE"/>
</dbReference>
<dbReference type="InterPro" id="IPR002941">
    <property type="entry name" value="DNA_methylase_N4/N6"/>
</dbReference>
<feature type="domain" description="DNA methylase N-4/N-6" evidence="4">
    <location>
        <begin position="29"/>
        <end position="245"/>
    </location>
</feature>
<evidence type="ECO:0000256" key="1">
    <source>
        <dbReference type="ARBA" id="ARBA00022603"/>
    </source>
</evidence>
<dbReference type="GO" id="GO:0008170">
    <property type="term" value="F:N-methyltransferase activity"/>
    <property type="evidence" value="ECO:0007669"/>
    <property type="project" value="InterPro"/>
</dbReference>
<gene>
    <name evidence="5" type="ORF">BTO13_02265</name>
</gene>
<keyword evidence="2 5" id="KW-0808">Transferase</keyword>
<proteinExistence type="inferred from homology"/>
<dbReference type="RefSeq" id="WP_105045319.1">
    <property type="nucleotide sequence ID" value="NZ_MSCL01000001.1"/>
</dbReference>
<evidence type="ECO:0000313" key="6">
    <source>
        <dbReference type="Proteomes" id="UP000237608"/>
    </source>
</evidence>
<dbReference type="SUPFAM" id="SSF53335">
    <property type="entry name" value="S-adenosyl-L-methionine-dependent methyltransferases"/>
    <property type="match status" value="1"/>
</dbReference>
<keyword evidence="1 5" id="KW-0489">Methyltransferase</keyword>
<accession>A0A2S7W988</accession>
<dbReference type="Pfam" id="PF01555">
    <property type="entry name" value="N6_N4_Mtase"/>
    <property type="match status" value="1"/>
</dbReference>